<dbReference type="InterPro" id="IPR036388">
    <property type="entry name" value="WH-like_DNA-bd_sf"/>
</dbReference>
<gene>
    <name evidence="6" type="ORF">GCM10010919_01120</name>
</gene>
<evidence type="ECO:0000256" key="3">
    <source>
        <dbReference type="PROSITE-ProRule" id="PRU01091"/>
    </source>
</evidence>
<dbReference type="Pfam" id="PF16472">
    <property type="entry name" value="DUF5050"/>
    <property type="match status" value="1"/>
</dbReference>
<organism evidence="6 7">
    <name type="scientific">Alishewanella longhuensis</name>
    <dbReference type="NCBI Taxonomy" id="1091037"/>
    <lineage>
        <taxon>Bacteria</taxon>
        <taxon>Pseudomonadati</taxon>
        <taxon>Pseudomonadota</taxon>
        <taxon>Gammaproteobacteria</taxon>
        <taxon>Alteromonadales</taxon>
        <taxon>Alteromonadaceae</taxon>
        <taxon>Alishewanella</taxon>
    </lineage>
</organism>
<keyword evidence="2 3" id="KW-0238">DNA-binding</keyword>
<dbReference type="Pfam" id="PF07676">
    <property type="entry name" value="PD40"/>
    <property type="match status" value="1"/>
</dbReference>
<protein>
    <recommendedName>
        <fullName evidence="5">OmpR/PhoB-type domain-containing protein</fullName>
    </recommendedName>
</protein>
<comment type="similarity">
    <text evidence="1">Belongs to the TolB family.</text>
</comment>
<feature type="domain" description="OmpR/PhoB-type" evidence="5">
    <location>
        <begin position="6"/>
        <end position="104"/>
    </location>
</feature>
<dbReference type="Pfam" id="PF00486">
    <property type="entry name" value="Trans_reg_C"/>
    <property type="match status" value="1"/>
</dbReference>
<keyword evidence="4" id="KW-1133">Transmembrane helix</keyword>
<dbReference type="SUPFAM" id="SSF46894">
    <property type="entry name" value="C-terminal effector domain of the bipartite response regulators"/>
    <property type="match status" value="1"/>
</dbReference>
<dbReference type="Proteomes" id="UP000659697">
    <property type="component" value="Unassembled WGS sequence"/>
</dbReference>
<dbReference type="PROSITE" id="PS51755">
    <property type="entry name" value="OMPR_PHOB"/>
    <property type="match status" value="1"/>
</dbReference>
<dbReference type="InterPro" id="IPR011659">
    <property type="entry name" value="WD40"/>
</dbReference>
<name>A0ABQ3KSR7_9ALTE</name>
<accession>A0ABQ3KSR7</accession>
<evidence type="ECO:0000256" key="4">
    <source>
        <dbReference type="SAM" id="Phobius"/>
    </source>
</evidence>
<evidence type="ECO:0000313" key="6">
    <source>
        <dbReference type="EMBL" id="GHG58988.1"/>
    </source>
</evidence>
<dbReference type="RefSeq" id="WP_189429181.1">
    <property type="nucleotide sequence ID" value="NZ_BNAO01000001.1"/>
</dbReference>
<dbReference type="InterPro" id="IPR032485">
    <property type="entry name" value="LRP1-like_beta_prop"/>
</dbReference>
<evidence type="ECO:0000259" key="5">
    <source>
        <dbReference type="PROSITE" id="PS51755"/>
    </source>
</evidence>
<dbReference type="PANTHER" id="PTHR36842">
    <property type="entry name" value="PROTEIN TOLB HOMOLOG"/>
    <property type="match status" value="1"/>
</dbReference>
<comment type="caution">
    <text evidence="6">The sequence shown here is derived from an EMBL/GenBank/DDBJ whole genome shotgun (WGS) entry which is preliminary data.</text>
</comment>
<dbReference type="Gene3D" id="2.120.10.30">
    <property type="entry name" value="TolB, C-terminal domain"/>
    <property type="match status" value="3"/>
</dbReference>
<dbReference type="InterPro" id="IPR016032">
    <property type="entry name" value="Sig_transdc_resp-reg_C-effctor"/>
</dbReference>
<dbReference type="InterPro" id="IPR011042">
    <property type="entry name" value="6-blade_b-propeller_TolB-like"/>
</dbReference>
<dbReference type="Gene3D" id="1.10.10.10">
    <property type="entry name" value="Winged helix-like DNA-binding domain superfamily/Winged helix DNA-binding domain"/>
    <property type="match status" value="1"/>
</dbReference>
<dbReference type="SUPFAM" id="SSF82171">
    <property type="entry name" value="DPP6 N-terminal domain-like"/>
    <property type="match status" value="2"/>
</dbReference>
<proteinExistence type="inferred from homology"/>
<dbReference type="InterPro" id="IPR001867">
    <property type="entry name" value="OmpR/PhoB-type_DNA-bd"/>
</dbReference>
<evidence type="ECO:0000313" key="7">
    <source>
        <dbReference type="Proteomes" id="UP000659697"/>
    </source>
</evidence>
<evidence type="ECO:0000256" key="1">
    <source>
        <dbReference type="ARBA" id="ARBA00009820"/>
    </source>
</evidence>
<dbReference type="EMBL" id="BNAO01000001">
    <property type="protein sequence ID" value="GHG58988.1"/>
    <property type="molecule type" value="Genomic_DNA"/>
</dbReference>
<dbReference type="SMART" id="SM00862">
    <property type="entry name" value="Trans_reg_C"/>
    <property type="match status" value="1"/>
</dbReference>
<keyword evidence="7" id="KW-1185">Reference proteome</keyword>
<keyword evidence="4" id="KW-0472">Membrane</keyword>
<dbReference type="PANTHER" id="PTHR36842:SF1">
    <property type="entry name" value="PROTEIN TOLB"/>
    <property type="match status" value="1"/>
</dbReference>
<feature type="transmembrane region" description="Helical" evidence="4">
    <location>
        <begin position="125"/>
        <end position="144"/>
    </location>
</feature>
<evidence type="ECO:0000256" key="2">
    <source>
        <dbReference type="ARBA" id="ARBA00023125"/>
    </source>
</evidence>
<keyword evidence="4" id="KW-0812">Transmembrane</keyword>
<reference evidence="7" key="1">
    <citation type="journal article" date="2019" name="Int. J. Syst. Evol. Microbiol.">
        <title>The Global Catalogue of Microorganisms (GCM) 10K type strain sequencing project: providing services to taxonomists for standard genome sequencing and annotation.</title>
        <authorList>
            <consortium name="The Broad Institute Genomics Platform"/>
            <consortium name="The Broad Institute Genome Sequencing Center for Infectious Disease"/>
            <person name="Wu L."/>
            <person name="Ma J."/>
        </authorList>
    </citation>
    <scope>NUCLEOTIDE SEQUENCE [LARGE SCALE GENOMIC DNA]</scope>
    <source>
        <strain evidence="7">CGMCC 1.7003</strain>
    </source>
</reference>
<sequence length="672" mass="76206">MSNTEVKYWRIGAVIFDCSRRELRCGEQRFYLEPKLFALLQLLLTSEQQQVSREQLIAEVWQGRVVGEGAINRVISLLRKGFASLDTTEHYIETLPKVGYRLAAKVCVLSALPDTGRNSARSRSYTLPILAGLLMVAVLLGWHATRASPNWLKIHSAPAAITHLAGAEFGISNSAEALLFHHLDTNNFSQLWLLADGQPTPLTQEPQQHRGGQLSHDGSQVVFAVYKENSCQIQHLNLRTNQQQALFACPADSAFQASWLADNSGFYYRQRRDKTQPYALYRYSIATGQQQQLTAPATDNLPGELLLAAAPFSLLADTSPRVAQLRYINQHHTELSLLQGPHWQATITQQLPFNVSHMLWVRDDLLLLSSDKMLYQYHLPSATLQPLYQATHSINSFAVRDQHLFIAEQQLNTTIWRYDNTSGITEPVVRGQGINSMPRVSLDEQQLFFLSNRSGHYQIWQQQPISQPKMLTELPVSSTFTRLSLDSDQQSLVFSQDGAVYQVTLPDANLQQILPSSAKANVVNLHSNSLIFSSDRSGDWQLWRYDLVSTALEQLTSNGGYSGIVHNNQLYYSRYHQAGLWQKDLTSGQEQLLLADFDIINWLNWQLVNEAIYYFQPQSGIWRYPLTKEPAELLLPISRDFVHHFSVSAHGIYFVRRNETQGNILLLQLSDE</sequence>
<feature type="DNA-binding region" description="OmpR/PhoB-type" evidence="3">
    <location>
        <begin position="6"/>
        <end position="104"/>
    </location>
</feature>